<evidence type="ECO:0000313" key="2">
    <source>
        <dbReference type="Proteomes" id="UP000724584"/>
    </source>
</evidence>
<keyword evidence="2" id="KW-1185">Reference proteome</keyword>
<evidence type="ECO:0000313" key="1">
    <source>
        <dbReference type="EMBL" id="KAH6627469.1"/>
    </source>
</evidence>
<comment type="caution">
    <text evidence="1">The sequence shown here is derived from an EMBL/GenBank/DDBJ whole genome shotgun (WGS) entry which is preliminary data.</text>
</comment>
<organism evidence="1 2">
    <name type="scientific">Chaetomium tenue</name>
    <dbReference type="NCBI Taxonomy" id="1854479"/>
    <lineage>
        <taxon>Eukaryota</taxon>
        <taxon>Fungi</taxon>
        <taxon>Dikarya</taxon>
        <taxon>Ascomycota</taxon>
        <taxon>Pezizomycotina</taxon>
        <taxon>Sordariomycetes</taxon>
        <taxon>Sordariomycetidae</taxon>
        <taxon>Sordariales</taxon>
        <taxon>Chaetomiaceae</taxon>
        <taxon>Chaetomium</taxon>
    </lineage>
</organism>
<sequence>MARLRALLGAVLLACNVNAAPDYTDVCQDIASQLSEASEVVYPIQFLRYTTATQHWFRSSNGDAACVVEVGSVEDVSLVLEIVGASSTPFAVYSGGHSSNPGFSSTTGVHITLKRLNQVDLSEDKKIVTLGFGQGWADVYDALDGTGVSVVGGRVPGPGVGGFTLGGGYSWYNGTVTIASDDQNQDLFFALRGGLNRYGIVTSAEFYTHPQPAQVWGGLRAYPSSQIPALLNATQRFFEESKDPKAQIITTFDGSGLGVTSLTLFFYDGPEKPEIFDMFDGMLTTLDNTGKKSYKKLINSFPAEIVLNARGTFGSFSTTRLTNRFNEAVKQEVEDIGKISALHGGTMVSYEIEPFIDYGKHAKPGAFPHADSLLPLNLYFAWAKESDDEWWYATARQSLARLKQVAKEEGIYEDTFLDYSNYVFADTPAEKMYGVENTKRLRQIRDQKNDTMFYQPGKTPHNLPYDPFKACVIPRPIGWISTTSPLPAPTPQHPNPQPSHNLAPYSQFAPLTFDPPYVLFSANQTTHSGGGARKDTVRNVEATGKFAWSLATYALREAVNATARPVGYGVDEFEVAGLEKEFSSVLPGDGDGDGGDGGGMGNPVPMVKASPVKFECVYHSTVRLPGHGPVGSVDVVIGRVVGVHIAEWALDGRGRLDVRKTRPIARCGYFEYAVVGGEGTIFEMVIPGADEVMLAALQGDKKGVAEGLKRVKAKL</sequence>
<dbReference type="Proteomes" id="UP000724584">
    <property type="component" value="Unassembled WGS sequence"/>
</dbReference>
<name>A0ACB7P2R9_9PEZI</name>
<dbReference type="EMBL" id="JAGIZQ010000005">
    <property type="protein sequence ID" value="KAH6627469.1"/>
    <property type="molecule type" value="Genomic_DNA"/>
</dbReference>
<gene>
    <name evidence="1" type="ORF">F5144DRAFT_621651</name>
</gene>
<reference evidence="1 2" key="1">
    <citation type="journal article" date="2021" name="Nat. Commun.">
        <title>Genetic determinants of endophytism in the Arabidopsis root mycobiome.</title>
        <authorList>
            <person name="Mesny F."/>
            <person name="Miyauchi S."/>
            <person name="Thiergart T."/>
            <person name="Pickel B."/>
            <person name="Atanasova L."/>
            <person name="Karlsson M."/>
            <person name="Huettel B."/>
            <person name="Barry K.W."/>
            <person name="Haridas S."/>
            <person name="Chen C."/>
            <person name="Bauer D."/>
            <person name="Andreopoulos W."/>
            <person name="Pangilinan J."/>
            <person name="LaButti K."/>
            <person name="Riley R."/>
            <person name="Lipzen A."/>
            <person name="Clum A."/>
            <person name="Drula E."/>
            <person name="Henrissat B."/>
            <person name="Kohler A."/>
            <person name="Grigoriev I.V."/>
            <person name="Martin F.M."/>
            <person name="Hacquard S."/>
        </authorList>
    </citation>
    <scope>NUCLEOTIDE SEQUENCE [LARGE SCALE GENOMIC DNA]</scope>
    <source>
        <strain evidence="1 2">MPI-SDFR-AT-0079</strain>
    </source>
</reference>
<proteinExistence type="predicted"/>
<protein>
    <submittedName>
        <fullName evidence="1">Uncharacterized protein</fullName>
    </submittedName>
</protein>
<accession>A0ACB7P2R9</accession>